<name>A0ABP9HBE2_9ACTN</name>
<dbReference type="InterPro" id="IPR050471">
    <property type="entry name" value="AB_hydrolase"/>
</dbReference>
<dbReference type="SUPFAM" id="SSF53474">
    <property type="entry name" value="alpha/beta-Hydrolases"/>
    <property type="match status" value="1"/>
</dbReference>
<dbReference type="InterPro" id="IPR000073">
    <property type="entry name" value="AB_hydrolase_1"/>
</dbReference>
<dbReference type="PANTHER" id="PTHR43433">
    <property type="entry name" value="HYDROLASE, ALPHA/BETA FOLD FAMILY PROTEIN"/>
    <property type="match status" value="1"/>
</dbReference>
<organism evidence="2 3">
    <name type="scientific">Kineococcus glutinatus</name>
    <dbReference type="NCBI Taxonomy" id="1070872"/>
    <lineage>
        <taxon>Bacteria</taxon>
        <taxon>Bacillati</taxon>
        <taxon>Actinomycetota</taxon>
        <taxon>Actinomycetes</taxon>
        <taxon>Kineosporiales</taxon>
        <taxon>Kineosporiaceae</taxon>
        <taxon>Kineococcus</taxon>
    </lineage>
</organism>
<dbReference type="PRINTS" id="PR00111">
    <property type="entry name" value="ABHYDROLASE"/>
</dbReference>
<dbReference type="InterPro" id="IPR029058">
    <property type="entry name" value="AB_hydrolase_fold"/>
</dbReference>
<dbReference type="Proteomes" id="UP001501195">
    <property type="component" value="Unassembled WGS sequence"/>
</dbReference>
<sequence>MPRIARDGAQVWWDERGSGEPVLLVQGLGYPCDMWHLLLPELARRHRVLVLDNRGVGRTGVPPGPYPVEVMAADAAAVLEAAGETSAHVVGVSMGGLIAQELALGRPELVRSLALGCTHPGGADSVFSPEAGELLGGRAAMTPEEAAEASVPFVYAPTTPRERIDTDLAVRRAVPTWPAGYLAQLTGSAAYAGALSRLPGLGMPVLLVHGTADRLVPVENTRILARALPAARLELLEGAGHIFWTDQPRETLRLLLEWFATAA</sequence>
<gene>
    <name evidence="2" type="primary">pcaD_1</name>
    <name evidence="2" type="ORF">GCM10023225_06690</name>
</gene>
<protein>
    <submittedName>
        <fullName evidence="2">3-oxoadipate enol-lactonase</fullName>
    </submittedName>
</protein>
<evidence type="ECO:0000313" key="3">
    <source>
        <dbReference type="Proteomes" id="UP001501195"/>
    </source>
</evidence>
<dbReference type="Pfam" id="PF00561">
    <property type="entry name" value="Abhydrolase_1"/>
    <property type="match status" value="1"/>
</dbReference>
<evidence type="ECO:0000313" key="2">
    <source>
        <dbReference type="EMBL" id="GAA4966413.1"/>
    </source>
</evidence>
<feature type="domain" description="AB hydrolase-1" evidence="1">
    <location>
        <begin position="21"/>
        <end position="243"/>
    </location>
</feature>
<proteinExistence type="predicted"/>
<keyword evidence="3" id="KW-1185">Reference proteome</keyword>
<dbReference type="PANTHER" id="PTHR43433:SF5">
    <property type="entry name" value="AB HYDROLASE-1 DOMAIN-CONTAINING PROTEIN"/>
    <property type="match status" value="1"/>
</dbReference>
<comment type="caution">
    <text evidence="2">The sequence shown here is derived from an EMBL/GenBank/DDBJ whole genome shotgun (WGS) entry which is preliminary data.</text>
</comment>
<dbReference type="Gene3D" id="3.40.50.1820">
    <property type="entry name" value="alpha/beta hydrolase"/>
    <property type="match status" value="1"/>
</dbReference>
<evidence type="ECO:0000259" key="1">
    <source>
        <dbReference type="Pfam" id="PF00561"/>
    </source>
</evidence>
<dbReference type="RefSeq" id="WP_345710921.1">
    <property type="nucleotide sequence ID" value="NZ_BAABIL010000076.1"/>
</dbReference>
<accession>A0ABP9HBE2</accession>
<reference evidence="3" key="1">
    <citation type="journal article" date="2019" name="Int. J. Syst. Evol. Microbiol.">
        <title>The Global Catalogue of Microorganisms (GCM) 10K type strain sequencing project: providing services to taxonomists for standard genome sequencing and annotation.</title>
        <authorList>
            <consortium name="The Broad Institute Genomics Platform"/>
            <consortium name="The Broad Institute Genome Sequencing Center for Infectious Disease"/>
            <person name="Wu L."/>
            <person name="Ma J."/>
        </authorList>
    </citation>
    <scope>NUCLEOTIDE SEQUENCE [LARGE SCALE GENOMIC DNA]</scope>
    <source>
        <strain evidence="3">JCM 18126</strain>
    </source>
</reference>
<dbReference type="EMBL" id="BAABIL010000076">
    <property type="protein sequence ID" value="GAA4966413.1"/>
    <property type="molecule type" value="Genomic_DNA"/>
</dbReference>